<sequence length="667" mass="70108">MRKSGGLGTGWARVGVVAVAAGLVAGGAVVAGGGPGTGAGSPTTGTGSPVRLVSYDNCQAALEGFRAAAAPVVGAYGFAQQRPGIDARTGGVESGDRAVPSTPGSAQQHSTTNRNEASADEPDLVKNDGKRLVSIVDGTLRVIDLATERETGVLRFPADTPATQLLTHGDRALVFTSGPLTAQPRGEQPRNESIPPEPDLRAVGTAKLVLVDLSGPPKILGSLTVEGSTVDARQVGGVARVVLRSIPHLKFTYPDGTRTAEEATRRNQDVVRESTIEDWLPRYELDTAAGRSSGRLADCAKVSHPDRFSGAAMLTVLTLPLDRALGKGDPVTVAGDGNTVYANDRNLYVADDQWQRAVPLRGGAEVAPVPEPSTRIHQFTTTGTAPPVYAASGEVPGALLNQYSLSEHEGHLRVATTIARGGPQPRTTEAPDSRSAITVLSRQGNALREVGKLDGLGKGERIYAVRYLGPKAYVVTFRQTDPLYTLDLANPRAPREVGELKITGYSAYLHDAGGNRLIGVGQEATPEGRTQGTQVSLFDVSTAAAPRRVAQHQVPGAYSEAEFDPHAFLYWQPTGLLLLPLSQGLTPPADGRGTPRPPRGSALALRLTDGAVTELGTLLHPQDRSAGSDATIRRAVIAQDSLWTVSRSGVKRQDLSTLAERAWIAFS</sequence>
<proteinExistence type="predicted"/>
<protein>
    <recommendedName>
        <fullName evidence="4">Beta propeller domain-containing protein</fullName>
    </recommendedName>
</protein>
<evidence type="ECO:0008006" key="4">
    <source>
        <dbReference type="Google" id="ProtNLM"/>
    </source>
</evidence>
<accession>A0ABS5AN02</accession>
<keyword evidence="3" id="KW-1185">Reference proteome</keyword>
<comment type="caution">
    <text evidence="2">The sequence shown here is derived from an EMBL/GenBank/DDBJ whole genome shotgun (WGS) entry which is preliminary data.</text>
</comment>
<dbReference type="RefSeq" id="WP_086790112.1">
    <property type="nucleotide sequence ID" value="NZ_JAGIOO010000001.1"/>
</dbReference>
<reference evidence="2 3" key="1">
    <citation type="submission" date="2021-03" db="EMBL/GenBank/DDBJ databases">
        <title>Sequencing the genomes of 1000 actinobacteria strains.</title>
        <authorList>
            <person name="Klenk H.-P."/>
        </authorList>
    </citation>
    <scope>NUCLEOTIDE SEQUENCE [LARGE SCALE GENOMIC DNA]</scope>
    <source>
        <strain evidence="2 3">DSM 44580</strain>
    </source>
</reference>
<feature type="region of interest" description="Disordered" evidence="1">
    <location>
        <begin position="84"/>
        <end position="124"/>
    </location>
</feature>
<dbReference type="InterPro" id="IPR019198">
    <property type="entry name" value="Beta_propeller_containing"/>
</dbReference>
<gene>
    <name evidence="2" type="ORF">JOF53_006831</name>
</gene>
<dbReference type="Proteomes" id="UP001519363">
    <property type="component" value="Unassembled WGS sequence"/>
</dbReference>
<name>A0ABS5AN02_9PSEU</name>
<feature type="compositionally biased region" description="Polar residues" evidence="1">
    <location>
        <begin position="102"/>
        <end position="116"/>
    </location>
</feature>
<evidence type="ECO:0000256" key="1">
    <source>
        <dbReference type="SAM" id="MobiDB-lite"/>
    </source>
</evidence>
<evidence type="ECO:0000313" key="3">
    <source>
        <dbReference type="Proteomes" id="UP001519363"/>
    </source>
</evidence>
<organism evidence="2 3">
    <name type="scientific">Crossiella equi</name>
    <dbReference type="NCBI Taxonomy" id="130796"/>
    <lineage>
        <taxon>Bacteria</taxon>
        <taxon>Bacillati</taxon>
        <taxon>Actinomycetota</taxon>
        <taxon>Actinomycetes</taxon>
        <taxon>Pseudonocardiales</taxon>
        <taxon>Pseudonocardiaceae</taxon>
        <taxon>Crossiella</taxon>
    </lineage>
</organism>
<feature type="region of interest" description="Disordered" evidence="1">
    <location>
        <begin position="179"/>
        <end position="199"/>
    </location>
</feature>
<evidence type="ECO:0000313" key="2">
    <source>
        <dbReference type="EMBL" id="MBP2477959.1"/>
    </source>
</evidence>
<dbReference type="EMBL" id="JAGIOO010000001">
    <property type="protein sequence ID" value="MBP2477959.1"/>
    <property type="molecule type" value="Genomic_DNA"/>
</dbReference>
<dbReference type="Pfam" id="PF09826">
    <property type="entry name" value="Beta_propel"/>
    <property type="match status" value="1"/>
</dbReference>